<name>A0ACB8D5P8_DERSI</name>
<organism evidence="1 2">
    <name type="scientific">Dermacentor silvarum</name>
    <name type="common">Tick</name>
    <dbReference type="NCBI Taxonomy" id="543639"/>
    <lineage>
        <taxon>Eukaryota</taxon>
        <taxon>Metazoa</taxon>
        <taxon>Ecdysozoa</taxon>
        <taxon>Arthropoda</taxon>
        <taxon>Chelicerata</taxon>
        <taxon>Arachnida</taxon>
        <taxon>Acari</taxon>
        <taxon>Parasitiformes</taxon>
        <taxon>Ixodida</taxon>
        <taxon>Ixodoidea</taxon>
        <taxon>Ixodidae</taxon>
        <taxon>Rhipicephalinae</taxon>
        <taxon>Dermacentor</taxon>
    </lineage>
</organism>
<evidence type="ECO:0000313" key="2">
    <source>
        <dbReference type="Proteomes" id="UP000821865"/>
    </source>
</evidence>
<evidence type="ECO:0000313" key="1">
    <source>
        <dbReference type="EMBL" id="KAH7959726.1"/>
    </source>
</evidence>
<gene>
    <name evidence="1" type="ORF">HPB49_013316</name>
</gene>
<dbReference type="EMBL" id="CM023472">
    <property type="protein sequence ID" value="KAH7959726.1"/>
    <property type="molecule type" value="Genomic_DNA"/>
</dbReference>
<reference evidence="1" key="1">
    <citation type="submission" date="2020-05" db="EMBL/GenBank/DDBJ databases">
        <title>Large-scale comparative analyses of tick genomes elucidate their genetic diversity and vector capacities.</title>
        <authorList>
            <person name="Jia N."/>
            <person name="Wang J."/>
            <person name="Shi W."/>
            <person name="Du L."/>
            <person name="Sun Y."/>
            <person name="Zhan W."/>
            <person name="Jiang J."/>
            <person name="Wang Q."/>
            <person name="Zhang B."/>
            <person name="Ji P."/>
            <person name="Sakyi L.B."/>
            <person name="Cui X."/>
            <person name="Yuan T."/>
            <person name="Jiang B."/>
            <person name="Yang W."/>
            <person name="Lam T.T.-Y."/>
            <person name="Chang Q."/>
            <person name="Ding S."/>
            <person name="Wang X."/>
            <person name="Zhu J."/>
            <person name="Ruan X."/>
            <person name="Zhao L."/>
            <person name="Wei J."/>
            <person name="Que T."/>
            <person name="Du C."/>
            <person name="Cheng J."/>
            <person name="Dai P."/>
            <person name="Han X."/>
            <person name="Huang E."/>
            <person name="Gao Y."/>
            <person name="Liu J."/>
            <person name="Shao H."/>
            <person name="Ye R."/>
            <person name="Li L."/>
            <person name="Wei W."/>
            <person name="Wang X."/>
            <person name="Wang C."/>
            <person name="Yang T."/>
            <person name="Huo Q."/>
            <person name="Li W."/>
            <person name="Guo W."/>
            <person name="Chen H."/>
            <person name="Zhou L."/>
            <person name="Ni X."/>
            <person name="Tian J."/>
            <person name="Zhou Y."/>
            <person name="Sheng Y."/>
            <person name="Liu T."/>
            <person name="Pan Y."/>
            <person name="Xia L."/>
            <person name="Li J."/>
            <person name="Zhao F."/>
            <person name="Cao W."/>
        </authorList>
    </citation>
    <scope>NUCLEOTIDE SEQUENCE</scope>
    <source>
        <strain evidence="1">Dsil-2018</strain>
    </source>
</reference>
<sequence>MGGAFRKEIPDPRTGLTERERAAILQTWKRFLDAHKDYGELIFLAMFTRHPDYIELFRQFRGKTAAELPGEAQFRAHACAVGYQLSSMVDSVHDSVLLEALIRKNAISHLERPGVHPFHFQGWPDSFRLETAKLPTKAPARFWLLALVENLNTRSEFKIAFRKTFVGETNTAERWKQMLE</sequence>
<protein>
    <submittedName>
        <fullName evidence="1">Uncharacterized protein</fullName>
    </submittedName>
</protein>
<accession>A0ACB8D5P8</accession>
<comment type="caution">
    <text evidence="1">The sequence shown here is derived from an EMBL/GenBank/DDBJ whole genome shotgun (WGS) entry which is preliminary data.</text>
</comment>
<dbReference type="Proteomes" id="UP000821865">
    <property type="component" value="Chromosome 3"/>
</dbReference>
<keyword evidence="2" id="KW-1185">Reference proteome</keyword>
<proteinExistence type="predicted"/>